<dbReference type="InterPro" id="IPR036010">
    <property type="entry name" value="2Fe-2S_ferredoxin-like_sf"/>
</dbReference>
<dbReference type="Pfam" id="PF00111">
    <property type="entry name" value="Fer2"/>
    <property type="match status" value="1"/>
</dbReference>
<dbReference type="GO" id="GO:0051536">
    <property type="term" value="F:iron-sulfur cluster binding"/>
    <property type="evidence" value="ECO:0007669"/>
    <property type="project" value="InterPro"/>
</dbReference>
<comment type="caution">
    <text evidence="2">The sequence shown here is derived from an EMBL/GenBank/DDBJ whole genome shotgun (WGS) entry which is preliminary data.</text>
</comment>
<organism evidence="2 3">
    <name type="scientific">Paraflavisolibacter caeni</name>
    <dbReference type="NCBI Taxonomy" id="2982496"/>
    <lineage>
        <taxon>Bacteria</taxon>
        <taxon>Pseudomonadati</taxon>
        <taxon>Bacteroidota</taxon>
        <taxon>Chitinophagia</taxon>
        <taxon>Chitinophagales</taxon>
        <taxon>Chitinophagaceae</taxon>
        <taxon>Paraflavisolibacter</taxon>
    </lineage>
</organism>
<keyword evidence="3" id="KW-1185">Reference proteome</keyword>
<feature type="domain" description="2Fe-2S ferredoxin-type" evidence="1">
    <location>
        <begin position="43"/>
        <end position="93"/>
    </location>
</feature>
<sequence length="108" mass="12361">MKCAIKFIVHYEGRIYFLESNNSEYRNLMSLLKDKICPEDFGQCGGMGRCGTCLVKISRGSSDSEMFYRNEHETLRKIGIVDPEIRLSCQIHVNEGLKNVVVQLLDNN</sequence>
<dbReference type="RefSeq" id="WP_279296648.1">
    <property type="nucleotide sequence ID" value="NZ_JAOTIF010000004.1"/>
</dbReference>
<gene>
    <name evidence="2" type="ORF">OCK74_08770</name>
</gene>
<dbReference type="CDD" id="cd00207">
    <property type="entry name" value="fer2"/>
    <property type="match status" value="1"/>
</dbReference>
<reference evidence="2" key="1">
    <citation type="submission" date="2022-09" db="EMBL/GenBank/DDBJ databases">
        <authorList>
            <person name="Yuan C."/>
            <person name="Ke Z."/>
        </authorList>
    </citation>
    <scope>NUCLEOTIDE SEQUENCE</scope>
    <source>
        <strain evidence="2">LB-8</strain>
    </source>
</reference>
<dbReference type="InterPro" id="IPR001041">
    <property type="entry name" value="2Fe-2S_ferredoxin-type"/>
</dbReference>
<protein>
    <submittedName>
        <fullName evidence="2">(2Fe-2S)-binding protein</fullName>
    </submittedName>
</protein>
<dbReference type="Proteomes" id="UP001155483">
    <property type="component" value="Unassembled WGS sequence"/>
</dbReference>
<reference evidence="2" key="2">
    <citation type="submission" date="2023-04" db="EMBL/GenBank/DDBJ databases">
        <title>Paracnuella aquatica gen. nov., sp. nov., a member of the family Chitinophagaceae isolated from a hot spring.</title>
        <authorList>
            <person name="Wang C."/>
        </authorList>
    </citation>
    <scope>NUCLEOTIDE SEQUENCE</scope>
    <source>
        <strain evidence="2">LB-8</strain>
    </source>
</reference>
<dbReference type="InterPro" id="IPR012675">
    <property type="entry name" value="Beta-grasp_dom_sf"/>
</dbReference>
<evidence type="ECO:0000313" key="3">
    <source>
        <dbReference type="Proteomes" id="UP001155483"/>
    </source>
</evidence>
<dbReference type="SUPFAM" id="SSF54292">
    <property type="entry name" value="2Fe-2S ferredoxin-like"/>
    <property type="match status" value="1"/>
</dbReference>
<proteinExistence type="predicted"/>
<dbReference type="Gene3D" id="3.10.20.30">
    <property type="match status" value="1"/>
</dbReference>
<accession>A0A9X2XUC0</accession>
<name>A0A9X2XUC0_9BACT</name>
<evidence type="ECO:0000313" key="2">
    <source>
        <dbReference type="EMBL" id="MCU7549206.1"/>
    </source>
</evidence>
<dbReference type="AlphaFoldDB" id="A0A9X2XUC0"/>
<evidence type="ECO:0000259" key="1">
    <source>
        <dbReference type="Pfam" id="PF00111"/>
    </source>
</evidence>
<dbReference type="EMBL" id="JAOTIF010000004">
    <property type="protein sequence ID" value="MCU7549206.1"/>
    <property type="molecule type" value="Genomic_DNA"/>
</dbReference>